<name>A0ABX3NTZ1_9BACT</name>
<comment type="caution">
    <text evidence="2">The sequence shown here is derived from an EMBL/GenBank/DDBJ whole genome shotgun (WGS) entry which is preliminary data.</text>
</comment>
<accession>A0ABX3NTZ1</accession>
<organism evidence="2 3">
    <name type="scientific">Niastella koreensis</name>
    <dbReference type="NCBI Taxonomy" id="354356"/>
    <lineage>
        <taxon>Bacteria</taxon>
        <taxon>Pseudomonadati</taxon>
        <taxon>Bacteroidota</taxon>
        <taxon>Chitinophagia</taxon>
        <taxon>Chitinophagales</taxon>
        <taxon>Chitinophagaceae</taxon>
        <taxon>Niastella</taxon>
    </lineage>
</organism>
<proteinExistence type="predicted"/>
<keyword evidence="3" id="KW-1185">Reference proteome</keyword>
<evidence type="ECO:0000313" key="3">
    <source>
        <dbReference type="Proteomes" id="UP000192277"/>
    </source>
</evidence>
<evidence type="ECO:0008006" key="4">
    <source>
        <dbReference type="Google" id="ProtNLM"/>
    </source>
</evidence>
<dbReference type="RefSeq" id="WP_014221054.1">
    <property type="nucleotide sequence ID" value="NZ_LWBO01000018.1"/>
</dbReference>
<dbReference type="Proteomes" id="UP000192277">
    <property type="component" value="Unassembled WGS sequence"/>
</dbReference>
<dbReference type="PROSITE" id="PS51257">
    <property type="entry name" value="PROKAR_LIPOPROTEIN"/>
    <property type="match status" value="1"/>
</dbReference>
<protein>
    <recommendedName>
        <fullName evidence="4">Lipoprotein</fullName>
    </recommendedName>
</protein>
<sequence length="231" mass="25844">MKQIPIIFLGAFLLAGCNNPQTGSPINNNISNSATVQVKDSSSTAPVKDSAVKDNSPKAAAPDPFRDINNFDIKLGDPFIDSVHALYAKPGLRDVDYTLDVCIGDNCESWKTIINKQENTALYLFKGDGGEYGFSNDQFLLHKDSLVYARNFTVNNTGTESKVEEIVYHYQDKIPTVTTRTAITKDIYHFDFTLRGVKAKENTHFDFNKTYREKSTELAKLLAMKDSPDRE</sequence>
<gene>
    <name evidence="2" type="ORF">A4D02_32460</name>
</gene>
<reference evidence="2 3" key="1">
    <citation type="submission" date="2016-04" db="EMBL/GenBank/DDBJ databases">
        <authorList>
            <person name="Chen L."/>
            <person name="Zhuang W."/>
            <person name="Wang G."/>
        </authorList>
    </citation>
    <scope>NUCLEOTIDE SEQUENCE [LARGE SCALE GENOMIC DNA]</scope>
    <source>
        <strain evidence="3">GR20</strain>
    </source>
</reference>
<feature type="region of interest" description="Disordered" evidence="1">
    <location>
        <begin position="43"/>
        <end position="63"/>
    </location>
</feature>
<dbReference type="EMBL" id="LWBO01000018">
    <property type="protein sequence ID" value="OQP45914.1"/>
    <property type="molecule type" value="Genomic_DNA"/>
</dbReference>
<evidence type="ECO:0000256" key="1">
    <source>
        <dbReference type="SAM" id="MobiDB-lite"/>
    </source>
</evidence>
<evidence type="ECO:0000313" key="2">
    <source>
        <dbReference type="EMBL" id="OQP45914.1"/>
    </source>
</evidence>